<reference evidence="1" key="1">
    <citation type="submission" date="2023-01" db="EMBL/GenBank/DDBJ databases">
        <title>Genome assembly of the deep-sea coral Lophelia pertusa.</title>
        <authorList>
            <person name="Herrera S."/>
            <person name="Cordes E."/>
        </authorList>
    </citation>
    <scope>NUCLEOTIDE SEQUENCE</scope>
    <source>
        <strain evidence="1">USNM1676648</strain>
        <tissue evidence="1">Polyp</tissue>
    </source>
</reference>
<comment type="caution">
    <text evidence="1">The sequence shown here is derived from an EMBL/GenBank/DDBJ whole genome shotgun (WGS) entry which is preliminary data.</text>
</comment>
<keyword evidence="2" id="KW-1185">Reference proteome</keyword>
<accession>A0A9W9ZAN1</accession>
<proteinExistence type="predicted"/>
<dbReference type="Proteomes" id="UP001163046">
    <property type="component" value="Unassembled WGS sequence"/>
</dbReference>
<evidence type="ECO:0000313" key="2">
    <source>
        <dbReference type="Proteomes" id="UP001163046"/>
    </source>
</evidence>
<evidence type="ECO:0000313" key="1">
    <source>
        <dbReference type="EMBL" id="KAJ7378167.1"/>
    </source>
</evidence>
<gene>
    <name evidence="1" type="ORF">OS493_024832</name>
</gene>
<dbReference type="OrthoDB" id="5988969at2759"/>
<organism evidence="1 2">
    <name type="scientific">Desmophyllum pertusum</name>
    <dbReference type="NCBI Taxonomy" id="174260"/>
    <lineage>
        <taxon>Eukaryota</taxon>
        <taxon>Metazoa</taxon>
        <taxon>Cnidaria</taxon>
        <taxon>Anthozoa</taxon>
        <taxon>Hexacorallia</taxon>
        <taxon>Scleractinia</taxon>
        <taxon>Caryophylliina</taxon>
        <taxon>Caryophylliidae</taxon>
        <taxon>Desmophyllum</taxon>
    </lineage>
</organism>
<dbReference type="EMBL" id="MU826369">
    <property type="protein sequence ID" value="KAJ7378167.1"/>
    <property type="molecule type" value="Genomic_DNA"/>
</dbReference>
<name>A0A9W9ZAN1_9CNID</name>
<evidence type="ECO:0008006" key="3">
    <source>
        <dbReference type="Google" id="ProtNLM"/>
    </source>
</evidence>
<sequence>MVSCLRNLRHSYIHQKTLLHFCFGILCTTEGFSKLTVGDLKGHLEDKTMLRRDVLVALVDHGVKDGDLLTDVFSPDSDLLNSVSTLLNKKSPGVKNWRNLLTILVCQTRCMRTLIQMQKDQGATQPK</sequence>
<dbReference type="AlphaFoldDB" id="A0A9W9ZAN1"/>
<protein>
    <recommendedName>
        <fullName evidence="3">CARD domain-containing protein</fullName>
    </recommendedName>
</protein>